<keyword evidence="5" id="KW-0460">Magnesium</keyword>
<dbReference type="GO" id="GO:0046872">
    <property type="term" value="F:metal ion binding"/>
    <property type="evidence" value="ECO:0007669"/>
    <property type="project" value="UniProtKB-KW"/>
</dbReference>
<proteinExistence type="inferred from homology"/>
<dbReference type="SFLD" id="SFLDG01017">
    <property type="entry name" value="Polyprenyl_Transferase_Like"/>
    <property type="match status" value="1"/>
</dbReference>
<comment type="caution">
    <text evidence="7">The sequence shown here is derived from an EMBL/GenBank/DDBJ whole genome shotgun (WGS) entry which is preliminary data.</text>
</comment>
<dbReference type="InterPro" id="IPR033749">
    <property type="entry name" value="Polyprenyl_synt_CS"/>
</dbReference>
<evidence type="ECO:0000313" key="7">
    <source>
        <dbReference type="EMBL" id="KZM36149.1"/>
    </source>
</evidence>
<dbReference type="SUPFAM" id="SSF48576">
    <property type="entry name" value="Terpenoid synthases"/>
    <property type="match status" value="1"/>
</dbReference>
<accession>A0A163S9J5</accession>
<dbReference type="InterPro" id="IPR000092">
    <property type="entry name" value="Polyprenyl_synt"/>
</dbReference>
<evidence type="ECO:0000256" key="4">
    <source>
        <dbReference type="ARBA" id="ARBA00022723"/>
    </source>
</evidence>
<dbReference type="InterPro" id="IPR008949">
    <property type="entry name" value="Isoprenoid_synthase_dom_sf"/>
</dbReference>
<dbReference type="Pfam" id="PF00348">
    <property type="entry name" value="polyprenyl_synt"/>
    <property type="match status" value="1"/>
</dbReference>
<dbReference type="PROSITE" id="PS00444">
    <property type="entry name" value="POLYPRENYL_SYNTHASE_2"/>
    <property type="match status" value="1"/>
</dbReference>
<dbReference type="CDD" id="cd00685">
    <property type="entry name" value="Trans_IPPS_HT"/>
    <property type="match status" value="1"/>
</dbReference>
<protein>
    <submittedName>
        <fullName evidence="7">Heptaprenyl diphosphate synthase component 2</fullName>
        <ecNumber evidence="7">2.5.1.30</ecNumber>
    </submittedName>
</protein>
<dbReference type="AlphaFoldDB" id="A0A163S9J5"/>
<dbReference type="OrthoDB" id="4497239at2"/>
<evidence type="ECO:0000256" key="1">
    <source>
        <dbReference type="ARBA" id="ARBA00001946"/>
    </source>
</evidence>
<dbReference type="RefSeq" id="WP_068707625.1">
    <property type="nucleotide sequence ID" value="NZ_JBIVFZ010000001.1"/>
</dbReference>
<dbReference type="EMBL" id="LRIE01000059">
    <property type="protein sequence ID" value="KZM36149.1"/>
    <property type="molecule type" value="Genomic_DNA"/>
</dbReference>
<evidence type="ECO:0000256" key="3">
    <source>
        <dbReference type="ARBA" id="ARBA00022679"/>
    </source>
</evidence>
<sequence>MTTVPPVSATAIPLTDPELSATLTARLATVEARLGDAVAHSDGLADTASRHLVNAGGKRLRPLLALLCAELGDGARPEVVEAAVVVELTHLASLYHDDVMDSAPVRRGAPSAHAVWGNSVAILIGDLLFARAASTVAALGPEAVLIQARTFERLCLGQLHETTGPSENDDPVEHYLEVLADKTASLLSTSARLGAMFGGCDQSVVEVVAEYGEKLGVAFQLADDVLDLASSGEQSGKTPGTDLREKVPTMPALLLRARVSGGKGTAADVAIVDLLDSDLSGDEELASAVAALRAHEVLAETRALAVGWARAAIAELDPLPAGPVKDALVSFAQALADRAA</sequence>
<evidence type="ECO:0000313" key="8">
    <source>
        <dbReference type="Proteomes" id="UP000076447"/>
    </source>
</evidence>
<gene>
    <name evidence="7" type="primary">hepT</name>
    <name evidence="7" type="ORF">OJAG_11680</name>
</gene>
<comment type="cofactor">
    <cofactor evidence="1">
        <name>Mg(2+)</name>
        <dbReference type="ChEBI" id="CHEBI:18420"/>
    </cofactor>
</comment>
<keyword evidence="3 6" id="KW-0808">Transferase</keyword>
<dbReference type="STRING" id="43678.OJAG_11680"/>
<dbReference type="Gene3D" id="1.10.600.10">
    <property type="entry name" value="Farnesyl Diphosphate Synthase"/>
    <property type="match status" value="1"/>
</dbReference>
<dbReference type="GO" id="GO:0008299">
    <property type="term" value="P:isoprenoid biosynthetic process"/>
    <property type="evidence" value="ECO:0007669"/>
    <property type="project" value="InterPro"/>
</dbReference>
<comment type="similarity">
    <text evidence="2 6">Belongs to the FPP/GGPP synthase family.</text>
</comment>
<evidence type="ECO:0000256" key="6">
    <source>
        <dbReference type="RuleBase" id="RU004466"/>
    </source>
</evidence>
<evidence type="ECO:0000256" key="2">
    <source>
        <dbReference type="ARBA" id="ARBA00006706"/>
    </source>
</evidence>
<dbReference type="SFLD" id="SFLDS00005">
    <property type="entry name" value="Isoprenoid_Synthase_Type_I"/>
    <property type="match status" value="1"/>
</dbReference>
<dbReference type="Proteomes" id="UP000076447">
    <property type="component" value="Unassembled WGS sequence"/>
</dbReference>
<dbReference type="PATRIC" id="fig|43678.3.peg.1219"/>
<evidence type="ECO:0000256" key="5">
    <source>
        <dbReference type="ARBA" id="ARBA00022842"/>
    </source>
</evidence>
<reference evidence="7 8" key="1">
    <citation type="submission" date="2016-01" db="EMBL/GenBank/DDBJ databases">
        <title>Genome sequence of Oerskovia enterophila VJag, an agar and cellulose degrading bacterium.</title>
        <authorList>
            <person name="Poehlein A."/>
            <person name="Jag V."/>
            <person name="Bengelsdorf F."/>
            <person name="Duerre P."/>
            <person name="Daniel R."/>
        </authorList>
    </citation>
    <scope>NUCLEOTIDE SEQUENCE [LARGE SCALE GENOMIC DNA]</scope>
    <source>
        <strain evidence="7 8">VJag</strain>
    </source>
</reference>
<dbReference type="PANTHER" id="PTHR12001">
    <property type="entry name" value="GERANYLGERANYL PYROPHOSPHATE SYNTHASE"/>
    <property type="match status" value="1"/>
</dbReference>
<dbReference type="PANTHER" id="PTHR12001:SF69">
    <property type="entry name" value="ALL TRANS-POLYPRENYL-DIPHOSPHATE SYNTHASE PDSS1"/>
    <property type="match status" value="1"/>
</dbReference>
<keyword evidence="4" id="KW-0479">Metal-binding</keyword>
<dbReference type="GO" id="GO:0000010">
    <property type="term" value="F:heptaprenyl diphosphate synthase activity"/>
    <property type="evidence" value="ECO:0007669"/>
    <property type="project" value="UniProtKB-EC"/>
</dbReference>
<organism evidence="7 8">
    <name type="scientific">Oerskovia enterophila</name>
    <dbReference type="NCBI Taxonomy" id="43678"/>
    <lineage>
        <taxon>Bacteria</taxon>
        <taxon>Bacillati</taxon>
        <taxon>Actinomycetota</taxon>
        <taxon>Actinomycetes</taxon>
        <taxon>Micrococcales</taxon>
        <taxon>Cellulomonadaceae</taxon>
        <taxon>Oerskovia</taxon>
    </lineage>
</organism>
<dbReference type="EC" id="2.5.1.30" evidence="7"/>
<name>A0A163S9J5_9CELL</name>